<dbReference type="EMBL" id="JBEYBF010000065">
    <property type="protein sequence ID" value="MEU1957341.1"/>
    <property type="molecule type" value="Genomic_DNA"/>
</dbReference>
<sequence length="89" mass="9881">MTIRFVLPASWSSLAQADLSSLSCEASTVDQALKWLIEQHPVFVERIYTEHDLAPWTIVCLNHHHILDPSTPIPAGDHELQIIPALMGG</sequence>
<name>A0ABV2X2P7_9NOCA</name>
<proteinExistence type="predicted"/>
<dbReference type="CDD" id="cd17040">
    <property type="entry name" value="Ubl_MoaD_like"/>
    <property type="match status" value="1"/>
</dbReference>
<evidence type="ECO:0000313" key="2">
    <source>
        <dbReference type="Proteomes" id="UP001550628"/>
    </source>
</evidence>
<accession>A0ABV2X2P7</accession>
<dbReference type="Gene3D" id="3.10.20.30">
    <property type="match status" value="1"/>
</dbReference>
<gene>
    <name evidence="1" type="ORF">ABZ510_36530</name>
</gene>
<dbReference type="InterPro" id="IPR016155">
    <property type="entry name" value="Mopterin_synth/thiamin_S_b"/>
</dbReference>
<dbReference type="RefSeq" id="WP_356954204.1">
    <property type="nucleotide sequence ID" value="NZ_JBEYBD010000002.1"/>
</dbReference>
<organism evidence="1 2">
    <name type="scientific">Nocardia rhamnosiphila</name>
    <dbReference type="NCBI Taxonomy" id="426716"/>
    <lineage>
        <taxon>Bacteria</taxon>
        <taxon>Bacillati</taxon>
        <taxon>Actinomycetota</taxon>
        <taxon>Actinomycetes</taxon>
        <taxon>Mycobacteriales</taxon>
        <taxon>Nocardiaceae</taxon>
        <taxon>Nocardia</taxon>
    </lineage>
</organism>
<evidence type="ECO:0000313" key="1">
    <source>
        <dbReference type="EMBL" id="MEU1957341.1"/>
    </source>
</evidence>
<dbReference type="InterPro" id="IPR012675">
    <property type="entry name" value="Beta-grasp_dom_sf"/>
</dbReference>
<comment type="caution">
    <text evidence="1">The sequence shown here is derived from an EMBL/GenBank/DDBJ whole genome shotgun (WGS) entry which is preliminary data.</text>
</comment>
<dbReference type="Proteomes" id="UP001550628">
    <property type="component" value="Unassembled WGS sequence"/>
</dbReference>
<dbReference type="SUPFAM" id="SSF54285">
    <property type="entry name" value="MoaD/ThiS"/>
    <property type="match status" value="1"/>
</dbReference>
<reference evidence="1 2" key="1">
    <citation type="submission" date="2024-06" db="EMBL/GenBank/DDBJ databases">
        <title>The Natural Products Discovery Center: Release of the First 8490 Sequenced Strains for Exploring Actinobacteria Biosynthetic Diversity.</title>
        <authorList>
            <person name="Kalkreuter E."/>
            <person name="Kautsar S.A."/>
            <person name="Yang D."/>
            <person name="Bader C.D."/>
            <person name="Teijaro C.N."/>
            <person name="Fluegel L."/>
            <person name="Davis C.M."/>
            <person name="Simpson J.R."/>
            <person name="Lauterbach L."/>
            <person name="Steele A.D."/>
            <person name="Gui C."/>
            <person name="Meng S."/>
            <person name="Li G."/>
            <person name="Viehrig K."/>
            <person name="Ye F."/>
            <person name="Su P."/>
            <person name="Kiefer A.F."/>
            <person name="Nichols A."/>
            <person name="Cepeda A.J."/>
            <person name="Yan W."/>
            <person name="Fan B."/>
            <person name="Jiang Y."/>
            <person name="Adhikari A."/>
            <person name="Zheng C.-J."/>
            <person name="Schuster L."/>
            <person name="Cowan T.M."/>
            <person name="Smanski M.J."/>
            <person name="Chevrette M.G."/>
            <person name="De Carvalho L.P.S."/>
            <person name="Shen B."/>
        </authorList>
    </citation>
    <scope>NUCLEOTIDE SEQUENCE [LARGE SCALE GENOMIC DNA]</scope>
    <source>
        <strain evidence="1 2">NPDC019708</strain>
    </source>
</reference>
<protein>
    <submittedName>
        <fullName evidence="1">MoaD/ThiS family protein</fullName>
    </submittedName>
</protein>
<keyword evidence="2" id="KW-1185">Reference proteome</keyword>